<accession>A0A3A3ZXN7</accession>
<dbReference type="Gene3D" id="2.60.40.10">
    <property type="entry name" value="Immunoglobulins"/>
    <property type="match status" value="2"/>
</dbReference>
<evidence type="ECO:0000313" key="4">
    <source>
        <dbReference type="Proteomes" id="UP000265768"/>
    </source>
</evidence>
<dbReference type="CDD" id="cd00146">
    <property type="entry name" value="PKD"/>
    <property type="match status" value="1"/>
</dbReference>
<dbReference type="InterPro" id="IPR000601">
    <property type="entry name" value="PKD_dom"/>
</dbReference>
<organism evidence="3 4">
    <name type="scientific">Bailinhaonella thermotolerans</name>
    <dbReference type="NCBI Taxonomy" id="1070861"/>
    <lineage>
        <taxon>Bacteria</taxon>
        <taxon>Bacillati</taxon>
        <taxon>Actinomycetota</taxon>
        <taxon>Actinomycetes</taxon>
        <taxon>Streptosporangiales</taxon>
        <taxon>Streptosporangiaceae</taxon>
        <taxon>Bailinhaonella</taxon>
    </lineage>
</organism>
<dbReference type="SUPFAM" id="SSF49299">
    <property type="entry name" value="PKD domain"/>
    <property type="match status" value="1"/>
</dbReference>
<dbReference type="InterPro" id="IPR013783">
    <property type="entry name" value="Ig-like_fold"/>
</dbReference>
<dbReference type="RefSeq" id="WP_119931944.1">
    <property type="nucleotide sequence ID" value="NZ_QZEY01000040.1"/>
</dbReference>
<feature type="region of interest" description="Disordered" evidence="1">
    <location>
        <begin position="1"/>
        <end position="27"/>
    </location>
</feature>
<feature type="domain" description="PKD" evidence="2">
    <location>
        <begin position="320"/>
        <end position="350"/>
    </location>
</feature>
<comment type="caution">
    <text evidence="3">The sequence shown here is derived from an EMBL/GenBank/DDBJ whole genome shotgun (WGS) entry which is preliminary data.</text>
</comment>
<proteinExistence type="predicted"/>
<gene>
    <name evidence="3" type="ORF">D5H75_40460</name>
</gene>
<dbReference type="InterPro" id="IPR035986">
    <property type="entry name" value="PKD_dom_sf"/>
</dbReference>
<protein>
    <recommendedName>
        <fullName evidence="2">PKD domain-containing protein</fullName>
    </recommendedName>
</protein>
<dbReference type="Proteomes" id="UP000265768">
    <property type="component" value="Unassembled WGS sequence"/>
</dbReference>
<reference evidence="3 4" key="1">
    <citation type="submission" date="2018-09" db="EMBL/GenBank/DDBJ databases">
        <title>YIM 75507 draft genome.</title>
        <authorList>
            <person name="Tang S."/>
            <person name="Feng Y."/>
        </authorList>
    </citation>
    <scope>NUCLEOTIDE SEQUENCE [LARGE SCALE GENOMIC DNA]</scope>
    <source>
        <strain evidence="3 4">YIM 75507</strain>
    </source>
</reference>
<evidence type="ECO:0000256" key="1">
    <source>
        <dbReference type="SAM" id="MobiDB-lite"/>
    </source>
</evidence>
<keyword evidence="4" id="KW-1185">Reference proteome</keyword>
<evidence type="ECO:0000313" key="3">
    <source>
        <dbReference type="EMBL" id="RJL19339.1"/>
    </source>
</evidence>
<dbReference type="GO" id="GO:0005975">
    <property type="term" value="P:carbohydrate metabolic process"/>
    <property type="evidence" value="ECO:0007669"/>
    <property type="project" value="UniProtKB-ARBA"/>
</dbReference>
<dbReference type="PROSITE" id="PS50093">
    <property type="entry name" value="PKD"/>
    <property type="match status" value="1"/>
</dbReference>
<dbReference type="OrthoDB" id="4578848at2"/>
<dbReference type="AlphaFoldDB" id="A0A3A3ZXN7"/>
<evidence type="ECO:0000259" key="2">
    <source>
        <dbReference type="PROSITE" id="PS50093"/>
    </source>
</evidence>
<dbReference type="EMBL" id="QZEY01000040">
    <property type="protein sequence ID" value="RJL19339.1"/>
    <property type="molecule type" value="Genomic_DNA"/>
</dbReference>
<sequence>MVVSKGYVSATISPEVEEGEETTERDAGGELLLSEQGDDEIKWWTLEIVFGRVDPDLVTLMMPSWQPIRDENGITIGFSGGGRLAVDGGFAVELWMDAKVEGEDACAGGGSGQWGYFLLPSMRGTAPGEITIENGLVSFTLNGRTRKGSRWGRGPYRVVNVDGVPDRLPEGWLRPSDDFLLVTTGVRPPAVEAGCQELVRPTPEPADLYVSGVAGQTPRNTVRVRVDNHGFGPVTLDWGDAAADVVVADGTTVEHTYSGTGPQTITATDVATPTVQATRAITIPLPPDEPSLALEAAPNTSGFGIVAEWDNHGNGPVLVDWGDASPETAGASTGTATHTYTNPGVYTVTVRDAHRPYRARREAAVPIPGAPTITVAEDPGDASGNTARLTVDNHGRGLTAVSWGDTTTSAGPATDGGTVSHAYTTPGTYTIRVWSVANPLSAAEDEITIPFP</sequence>
<name>A0A3A3ZXN7_9ACTN</name>